<keyword evidence="3" id="KW-1185">Reference proteome</keyword>
<dbReference type="EMBL" id="BMXI01000001">
    <property type="protein sequence ID" value="GHC41350.1"/>
    <property type="molecule type" value="Genomic_DNA"/>
</dbReference>
<feature type="transmembrane region" description="Helical" evidence="1">
    <location>
        <begin position="223"/>
        <end position="244"/>
    </location>
</feature>
<keyword evidence="1" id="KW-0472">Membrane</keyword>
<dbReference type="Proteomes" id="UP000644507">
    <property type="component" value="Unassembled WGS sequence"/>
</dbReference>
<evidence type="ECO:0000313" key="2">
    <source>
        <dbReference type="EMBL" id="GHC41350.1"/>
    </source>
</evidence>
<reference evidence="2" key="2">
    <citation type="submission" date="2020-09" db="EMBL/GenBank/DDBJ databases">
        <authorList>
            <person name="Sun Q."/>
            <person name="Kim S."/>
        </authorList>
    </citation>
    <scope>NUCLEOTIDE SEQUENCE</scope>
    <source>
        <strain evidence="2">KCTC 12988</strain>
    </source>
</reference>
<keyword evidence="1" id="KW-1133">Transmembrane helix</keyword>
<evidence type="ECO:0000256" key="1">
    <source>
        <dbReference type="SAM" id="Phobius"/>
    </source>
</evidence>
<feature type="transmembrane region" description="Helical" evidence="1">
    <location>
        <begin position="147"/>
        <end position="168"/>
    </location>
</feature>
<dbReference type="Pfam" id="PF05552">
    <property type="entry name" value="MS_channel_1st_1"/>
    <property type="match status" value="2"/>
</dbReference>
<feature type="transmembrane region" description="Helical" evidence="1">
    <location>
        <begin position="189"/>
        <end position="211"/>
    </location>
</feature>
<dbReference type="SUPFAM" id="SSF50182">
    <property type="entry name" value="Sm-like ribonucleoproteins"/>
    <property type="match status" value="1"/>
</dbReference>
<accession>A0A918TDR8</accession>
<dbReference type="GO" id="GO:0008381">
    <property type="term" value="F:mechanosensitive monoatomic ion channel activity"/>
    <property type="evidence" value="ECO:0007669"/>
    <property type="project" value="InterPro"/>
</dbReference>
<sequence length="308" mass="32808">MIFAQTPAPLAPVAVEETVQTAPEPVATDASGFLNYILENLRDAFLDMAKGAINALPNLVIAVVLLFVGLVAAKLIRSVLTGTFKRINLDELFEKMGLAEIFSKIGMKAGPSAAIPKLVYWLILLAFVKVAADKAGIEDISTLLDQIMAFLPKVLTASIILLVGFIVADMIQNAAFRSLDNIGLEYAGSLSRILFGFLFVLVLTVAFSQLGIETELLNASVKIILGALALALALALGLGLKALAGQIVAGVYARDLYKIGTEIHYDEEPAKVAGVGPLTTKLTRTDGSFLIIPNTLLVTEVIRGRTEN</sequence>
<keyword evidence="1" id="KW-0812">Transmembrane</keyword>
<protein>
    <recommendedName>
        <fullName evidence="4">Transporter</fullName>
    </recommendedName>
</protein>
<feature type="transmembrane region" description="Helical" evidence="1">
    <location>
        <begin position="55"/>
        <end position="76"/>
    </location>
</feature>
<dbReference type="Gene3D" id="1.10.287.1260">
    <property type="match status" value="1"/>
</dbReference>
<feature type="transmembrane region" description="Helical" evidence="1">
    <location>
        <begin position="114"/>
        <end position="132"/>
    </location>
</feature>
<evidence type="ECO:0000313" key="3">
    <source>
        <dbReference type="Proteomes" id="UP000644507"/>
    </source>
</evidence>
<dbReference type="InterPro" id="IPR045275">
    <property type="entry name" value="MscS_archaea/bacteria_type"/>
</dbReference>
<dbReference type="PANTHER" id="PTHR30221">
    <property type="entry name" value="SMALL-CONDUCTANCE MECHANOSENSITIVE CHANNEL"/>
    <property type="match status" value="1"/>
</dbReference>
<name>A0A918TDR8_9BACT</name>
<proteinExistence type="predicted"/>
<gene>
    <name evidence="2" type="primary">cmpX</name>
    <name evidence="2" type="ORF">GCM10007100_02590</name>
</gene>
<dbReference type="PANTHER" id="PTHR30221:SF1">
    <property type="entry name" value="SMALL-CONDUCTANCE MECHANOSENSITIVE CHANNEL"/>
    <property type="match status" value="1"/>
</dbReference>
<dbReference type="AlphaFoldDB" id="A0A918TDR8"/>
<reference evidence="2" key="1">
    <citation type="journal article" date="2014" name="Int. J. Syst. Evol. Microbiol.">
        <title>Complete genome sequence of Corynebacterium casei LMG S-19264T (=DSM 44701T), isolated from a smear-ripened cheese.</title>
        <authorList>
            <consortium name="US DOE Joint Genome Institute (JGI-PGF)"/>
            <person name="Walter F."/>
            <person name="Albersmeier A."/>
            <person name="Kalinowski J."/>
            <person name="Ruckert C."/>
        </authorList>
    </citation>
    <scope>NUCLEOTIDE SEQUENCE</scope>
    <source>
        <strain evidence="2">KCTC 12988</strain>
    </source>
</reference>
<evidence type="ECO:0008006" key="4">
    <source>
        <dbReference type="Google" id="ProtNLM"/>
    </source>
</evidence>
<dbReference type="InterPro" id="IPR010920">
    <property type="entry name" value="LSM_dom_sf"/>
</dbReference>
<comment type="caution">
    <text evidence="2">The sequence shown here is derived from an EMBL/GenBank/DDBJ whole genome shotgun (WGS) entry which is preliminary data.</text>
</comment>
<organism evidence="2 3">
    <name type="scientific">Roseibacillus persicicus</name>
    <dbReference type="NCBI Taxonomy" id="454148"/>
    <lineage>
        <taxon>Bacteria</taxon>
        <taxon>Pseudomonadati</taxon>
        <taxon>Verrucomicrobiota</taxon>
        <taxon>Verrucomicrobiia</taxon>
        <taxon>Verrucomicrobiales</taxon>
        <taxon>Verrucomicrobiaceae</taxon>
        <taxon>Roseibacillus</taxon>
    </lineage>
</organism>
<dbReference type="InterPro" id="IPR008910">
    <property type="entry name" value="MSC_TM_helix"/>
</dbReference>